<keyword evidence="2" id="KW-1185">Reference proteome</keyword>
<organism evidence="1 2">
    <name type="scientific">Diploptera punctata</name>
    <name type="common">Pacific beetle cockroach</name>
    <dbReference type="NCBI Taxonomy" id="6984"/>
    <lineage>
        <taxon>Eukaryota</taxon>
        <taxon>Metazoa</taxon>
        <taxon>Ecdysozoa</taxon>
        <taxon>Arthropoda</taxon>
        <taxon>Hexapoda</taxon>
        <taxon>Insecta</taxon>
        <taxon>Pterygota</taxon>
        <taxon>Neoptera</taxon>
        <taxon>Polyneoptera</taxon>
        <taxon>Dictyoptera</taxon>
        <taxon>Blattodea</taxon>
        <taxon>Blaberoidea</taxon>
        <taxon>Blaberidae</taxon>
        <taxon>Diplopterinae</taxon>
        <taxon>Diploptera</taxon>
    </lineage>
</organism>
<reference evidence="1" key="1">
    <citation type="journal article" date="2023" name="IScience">
        <title>Live-bearing cockroach genome reveals convergent evolutionary mechanisms linked to viviparity in insects and beyond.</title>
        <authorList>
            <person name="Fouks B."/>
            <person name="Harrison M.C."/>
            <person name="Mikhailova A.A."/>
            <person name="Marchal E."/>
            <person name="English S."/>
            <person name="Carruthers M."/>
            <person name="Jennings E.C."/>
            <person name="Chiamaka E.L."/>
            <person name="Frigard R.A."/>
            <person name="Pippel M."/>
            <person name="Attardo G.M."/>
            <person name="Benoit J.B."/>
            <person name="Bornberg-Bauer E."/>
            <person name="Tobe S.S."/>
        </authorList>
    </citation>
    <scope>NUCLEOTIDE SEQUENCE</scope>
    <source>
        <strain evidence="1">Stay&amp;Tobe</strain>
    </source>
</reference>
<reference evidence="1" key="2">
    <citation type="submission" date="2023-05" db="EMBL/GenBank/DDBJ databases">
        <authorList>
            <person name="Fouks B."/>
        </authorList>
    </citation>
    <scope>NUCLEOTIDE SEQUENCE</scope>
    <source>
        <strain evidence="1">Stay&amp;Tobe</strain>
        <tissue evidence="1">Testes</tissue>
    </source>
</reference>
<dbReference type="AlphaFoldDB" id="A0AAD8E3I0"/>
<comment type="caution">
    <text evidence="1">The sequence shown here is derived from an EMBL/GenBank/DDBJ whole genome shotgun (WGS) entry which is preliminary data.</text>
</comment>
<sequence>PMRSLSVPRVLIEEMQAIRFLTLLCLAIRKISPKEQDPKKFQARWGSVYHGYLFTKTPIQSNTKNFNQRIFGEKKVSIRMKTKLFLSQYLTSVVAGHGNFRSIIWHSLV</sequence>
<proteinExistence type="predicted"/>
<gene>
    <name evidence="1" type="ORF">L9F63_007220</name>
</gene>
<evidence type="ECO:0000313" key="2">
    <source>
        <dbReference type="Proteomes" id="UP001233999"/>
    </source>
</evidence>
<name>A0AAD8E3I0_DIPPU</name>
<dbReference type="Proteomes" id="UP001233999">
    <property type="component" value="Unassembled WGS sequence"/>
</dbReference>
<accession>A0AAD8E3I0</accession>
<dbReference type="EMBL" id="JASPKZ010009814">
    <property type="protein sequence ID" value="KAJ9575908.1"/>
    <property type="molecule type" value="Genomic_DNA"/>
</dbReference>
<feature type="non-terminal residue" evidence="1">
    <location>
        <position position="109"/>
    </location>
</feature>
<evidence type="ECO:0000313" key="1">
    <source>
        <dbReference type="EMBL" id="KAJ9575908.1"/>
    </source>
</evidence>
<protein>
    <submittedName>
        <fullName evidence="1">Uncharacterized protein</fullName>
    </submittedName>
</protein>
<feature type="non-terminal residue" evidence="1">
    <location>
        <position position="1"/>
    </location>
</feature>